<feature type="transmembrane region" description="Helical" evidence="1">
    <location>
        <begin position="6"/>
        <end position="25"/>
    </location>
</feature>
<protein>
    <submittedName>
        <fullName evidence="2">Uncharacterized protein</fullName>
    </submittedName>
</protein>
<dbReference type="AlphaFoldDB" id="A0A1G2LHM2"/>
<name>A0A1G2LHM2_9BACT</name>
<comment type="caution">
    <text evidence="2">The sequence shown here is derived from an EMBL/GenBank/DDBJ whole genome shotgun (WGS) entry which is preliminary data.</text>
</comment>
<dbReference type="Proteomes" id="UP000179052">
    <property type="component" value="Unassembled WGS sequence"/>
</dbReference>
<evidence type="ECO:0000313" key="3">
    <source>
        <dbReference type="Proteomes" id="UP000179052"/>
    </source>
</evidence>
<dbReference type="EMBL" id="MHQV01000014">
    <property type="protein sequence ID" value="OHA11110.1"/>
    <property type="molecule type" value="Genomic_DNA"/>
</dbReference>
<reference evidence="2 3" key="1">
    <citation type="journal article" date="2016" name="Nat. Commun.">
        <title>Thousands of microbial genomes shed light on interconnected biogeochemical processes in an aquifer system.</title>
        <authorList>
            <person name="Anantharaman K."/>
            <person name="Brown C.T."/>
            <person name="Hug L.A."/>
            <person name="Sharon I."/>
            <person name="Castelle C.J."/>
            <person name="Probst A.J."/>
            <person name="Thomas B.C."/>
            <person name="Singh A."/>
            <person name="Wilkins M.J."/>
            <person name="Karaoz U."/>
            <person name="Brodie E.L."/>
            <person name="Williams K.H."/>
            <person name="Hubbard S.S."/>
            <person name="Banfield J.F."/>
        </authorList>
    </citation>
    <scope>NUCLEOTIDE SEQUENCE [LARGE SCALE GENOMIC DNA]</scope>
</reference>
<proteinExistence type="predicted"/>
<evidence type="ECO:0000256" key="1">
    <source>
        <dbReference type="SAM" id="Phobius"/>
    </source>
</evidence>
<evidence type="ECO:0000313" key="2">
    <source>
        <dbReference type="EMBL" id="OHA11110.1"/>
    </source>
</evidence>
<organism evidence="2 3">
    <name type="scientific">Candidatus Sungbacteria bacterium RIFCSPLOWO2_02_FULL_48_13b</name>
    <dbReference type="NCBI Taxonomy" id="1802283"/>
    <lineage>
        <taxon>Bacteria</taxon>
        <taxon>Candidatus Sungiibacteriota</taxon>
    </lineage>
</organism>
<sequence>MFLAWWQIALIIYFSCNIGCTMMLFVKTERPDPIPYRPYRGELAVVVMLFGTPMALVVIGYELYEYFATL</sequence>
<gene>
    <name evidence="2" type="ORF">A3H71_00165</name>
</gene>
<keyword evidence="1" id="KW-0812">Transmembrane</keyword>
<keyword evidence="1" id="KW-0472">Membrane</keyword>
<accession>A0A1G2LHM2</accession>
<keyword evidence="1" id="KW-1133">Transmembrane helix</keyword>
<feature type="transmembrane region" description="Helical" evidence="1">
    <location>
        <begin position="45"/>
        <end position="64"/>
    </location>
</feature>